<dbReference type="Proteomes" id="UP001648503">
    <property type="component" value="Unassembled WGS sequence"/>
</dbReference>
<gene>
    <name evidence="5" type="ORF">BASA50_000728</name>
</gene>
<sequence length="435" mass="48456">MNTISQRDLVHRINSPKRTRNTNGPPVSAFEIVIANCPVSIQQTLPAMLESFGQPAIAVHPRTPYSTIRISFSLLPMAVAALEMLSSLRPMGKPLKLCPSFTPVAPGLGIYYPSNPEILYQYPDPSPEILNNIVVAMKAVPALYTQVLHLMNKMSLPPPWSSYRTIDQPTNQSSALATTTKMALTSQRHLKNPHKRAIDSSSQALSYDDSEEESEMDDSPLQSIRRLDCKRVKFNRDELLTTPEKPPTKCINVSTQPVIIPSKKESIRQHQHSINIQIHSRTLDELTSVNISTSCLSDTILPENQMTLKDVQTQSGDPVSDKSTHSLTKIPLSELVGLPAYKNYSRGNRSCTLFIKNINYKKVSESLIMDLFSSIIPNRAENSKSIISVRLMKEGRMKGQAFIKYENPQLAEAALDSFHGYIVEGKPMIIQFGKG</sequence>
<evidence type="ECO:0000256" key="2">
    <source>
        <dbReference type="PROSITE-ProRule" id="PRU00176"/>
    </source>
</evidence>
<dbReference type="InterPro" id="IPR045164">
    <property type="entry name" value="RBM41/RNPC3"/>
</dbReference>
<keyword evidence="6" id="KW-1185">Reference proteome</keyword>
<dbReference type="PROSITE" id="PS50102">
    <property type="entry name" value="RRM"/>
    <property type="match status" value="1"/>
</dbReference>
<dbReference type="InterPro" id="IPR012677">
    <property type="entry name" value="Nucleotide-bd_a/b_plait_sf"/>
</dbReference>
<comment type="caution">
    <text evidence="5">The sequence shown here is derived from an EMBL/GenBank/DDBJ whole genome shotgun (WGS) entry which is preliminary data.</text>
</comment>
<dbReference type="SMART" id="SM00360">
    <property type="entry name" value="RRM"/>
    <property type="match status" value="1"/>
</dbReference>
<proteinExistence type="predicted"/>
<dbReference type="PANTHER" id="PTHR16105">
    <property type="entry name" value="RNA-BINDING REGION-CONTAINING PROTEIN 3"/>
    <property type="match status" value="1"/>
</dbReference>
<evidence type="ECO:0000313" key="6">
    <source>
        <dbReference type="Proteomes" id="UP001648503"/>
    </source>
</evidence>
<feature type="region of interest" description="Disordered" evidence="3">
    <location>
        <begin position="182"/>
        <end position="220"/>
    </location>
</feature>
<dbReference type="PANTHER" id="PTHR16105:SF0">
    <property type="entry name" value="RNA-BINDING REGION-CONTAINING PROTEIN 3"/>
    <property type="match status" value="1"/>
</dbReference>
<reference evidence="5 6" key="1">
    <citation type="submission" date="2021-02" db="EMBL/GenBank/DDBJ databases">
        <title>Variation within the Batrachochytrium salamandrivorans European outbreak.</title>
        <authorList>
            <person name="Kelly M."/>
            <person name="Pasmans F."/>
            <person name="Shea T.P."/>
            <person name="Munoz J.F."/>
            <person name="Carranza S."/>
            <person name="Cuomo C.A."/>
            <person name="Martel A."/>
        </authorList>
    </citation>
    <scope>NUCLEOTIDE SEQUENCE [LARGE SCALE GENOMIC DNA]</scope>
    <source>
        <strain evidence="5 6">AMFP18/2</strain>
    </source>
</reference>
<keyword evidence="1 2" id="KW-0694">RNA-binding</keyword>
<dbReference type="InterPro" id="IPR035979">
    <property type="entry name" value="RBD_domain_sf"/>
</dbReference>
<evidence type="ECO:0000259" key="4">
    <source>
        <dbReference type="PROSITE" id="PS50102"/>
    </source>
</evidence>
<accession>A0ABQ8ETF6</accession>
<feature type="compositionally biased region" description="Acidic residues" evidence="3">
    <location>
        <begin position="208"/>
        <end position="218"/>
    </location>
</feature>
<dbReference type="SUPFAM" id="SSF54928">
    <property type="entry name" value="RNA-binding domain, RBD"/>
    <property type="match status" value="1"/>
</dbReference>
<evidence type="ECO:0000256" key="1">
    <source>
        <dbReference type="ARBA" id="ARBA00022884"/>
    </source>
</evidence>
<name>A0ABQ8ETF6_9FUNG</name>
<evidence type="ECO:0000256" key="3">
    <source>
        <dbReference type="SAM" id="MobiDB-lite"/>
    </source>
</evidence>
<dbReference type="EMBL" id="JAFCIX010000575">
    <property type="protein sequence ID" value="KAH6586264.1"/>
    <property type="molecule type" value="Genomic_DNA"/>
</dbReference>
<dbReference type="Pfam" id="PF00076">
    <property type="entry name" value="RRM_1"/>
    <property type="match status" value="1"/>
</dbReference>
<feature type="domain" description="RRM" evidence="4">
    <location>
        <begin position="351"/>
        <end position="435"/>
    </location>
</feature>
<protein>
    <recommendedName>
        <fullName evidence="4">RRM domain-containing protein</fullName>
    </recommendedName>
</protein>
<dbReference type="InterPro" id="IPR000504">
    <property type="entry name" value="RRM_dom"/>
</dbReference>
<organism evidence="5 6">
    <name type="scientific">Batrachochytrium salamandrivorans</name>
    <dbReference type="NCBI Taxonomy" id="1357716"/>
    <lineage>
        <taxon>Eukaryota</taxon>
        <taxon>Fungi</taxon>
        <taxon>Fungi incertae sedis</taxon>
        <taxon>Chytridiomycota</taxon>
        <taxon>Chytridiomycota incertae sedis</taxon>
        <taxon>Chytridiomycetes</taxon>
        <taxon>Rhizophydiales</taxon>
        <taxon>Rhizophydiales incertae sedis</taxon>
        <taxon>Batrachochytrium</taxon>
    </lineage>
</organism>
<evidence type="ECO:0000313" key="5">
    <source>
        <dbReference type="EMBL" id="KAH6586264.1"/>
    </source>
</evidence>
<dbReference type="Gene3D" id="3.30.70.330">
    <property type="match status" value="1"/>
</dbReference>